<proteinExistence type="predicted"/>
<organism evidence="1 2">
    <name type="scientific">Didymella glomerata</name>
    <dbReference type="NCBI Taxonomy" id="749621"/>
    <lineage>
        <taxon>Eukaryota</taxon>
        <taxon>Fungi</taxon>
        <taxon>Dikarya</taxon>
        <taxon>Ascomycota</taxon>
        <taxon>Pezizomycotina</taxon>
        <taxon>Dothideomycetes</taxon>
        <taxon>Pleosporomycetidae</taxon>
        <taxon>Pleosporales</taxon>
        <taxon>Pleosporineae</taxon>
        <taxon>Didymellaceae</taxon>
        <taxon>Didymella</taxon>
    </lineage>
</organism>
<dbReference type="InterPro" id="IPR036409">
    <property type="entry name" value="Aldolase_II/adducin_N_sf"/>
</dbReference>
<comment type="caution">
    <text evidence="1">The sequence shown here is derived from an EMBL/GenBank/DDBJ whole genome shotgun (WGS) entry which is preliminary data.</text>
</comment>
<evidence type="ECO:0000313" key="2">
    <source>
        <dbReference type="Proteomes" id="UP001140562"/>
    </source>
</evidence>
<keyword evidence="2" id="KW-1185">Reference proteome</keyword>
<sequence length="118" mass="13000">MLNQDSCMFYDDLEVCTSFGGVVFAKEEGARLADALGPTKKNMILQNHALERACHCQLLTEAAIGGDVGKASGLEKRIVSKDEALYTKKGTGSAEVMYMQFEPEYRLILKETNGDFLL</sequence>
<reference evidence="1" key="1">
    <citation type="submission" date="2022-10" db="EMBL/GenBank/DDBJ databases">
        <title>Tapping the CABI collections for fungal endophytes: first genome assemblies for Collariella, Neodidymelliopsis, Ascochyta clinopodiicola, Didymella pomorum, Didymosphaeria variabile, Neocosmospora piperis and Neocucurbitaria cava.</title>
        <authorList>
            <person name="Hill R."/>
        </authorList>
    </citation>
    <scope>NUCLEOTIDE SEQUENCE</scope>
    <source>
        <strain evidence="1">IMI 360193</strain>
    </source>
</reference>
<accession>A0A9W8WSY5</accession>
<dbReference type="Proteomes" id="UP001140562">
    <property type="component" value="Unassembled WGS sequence"/>
</dbReference>
<evidence type="ECO:0000313" key="1">
    <source>
        <dbReference type="EMBL" id="KAJ4332320.1"/>
    </source>
</evidence>
<dbReference type="OrthoDB" id="3238794at2759"/>
<name>A0A9W8WSY5_9PLEO</name>
<protein>
    <submittedName>
        <fullName evidence="1">Uncharacterized protein</fullName>
    </submittedName>
</protein>
<dbReference type="AlphaFoldDB" id="A0A9W8WSY5"/>
<dbReference type="EMBL" id="JAPEUV010000122">
    <property type="protein sequence ID" value="KAJ4332320.1"/>
    <property type="molecule type" value="Genomic_DNA"/>
</dbReference>
<gene>
    <name evidence="1" type="ORF">N0V87_008495</name>
</gene>
<dbReference type="SUPFAM" id="SSF53639">
    <property type="entry name" value="AraD/HMP-PK domain-like"/>
    <property type="match status" value="1"/>
</dbReference>
<dbReference type="Gene3D" id="3.40.225.10">
    <property type="entry name" value="Class II aldolase/adducin N-terminal domain"/>
    <property type="match status" value="1"/>
</dbReference>